<dbReference type="Pfam" id="PF03009">
    <property type="entry name" value="GDPD"/>
    <property type="match status" value="1"/>
</dbReference>
<dbReference type="InterPro" id="IPR030395">
    <property type="entry name" value="GP_PDE_dom"/>
</dbReference>
<dbReference type="EMBL" id="JAAKGU010000002">
    <property type="protein sequence ID" value="NGM82394.1"/>
    <property type="molecule type" value="Genomic_DNA"/>
</dbReference>
<dbReference type="InterPro" id="IPR017946">
    <property type="entry name" value="PLC-like_Pdiesterase_TIM-brl"/>
</dbReference>
<proteinExistence type="predicted"/>
<evidence type="ECO:0000259" key="1">
    <source>
        <dbReference type="Pfam" id="PF03009"/>
    </source>
</evidence>
<dbReference type="AlphaFoldDB" id="A0A6M1PIM1"/>
<reference evidence="2 3" key="1">
    <citation type="submission" date="2020-02" db="EMBL/GenBank/DDBJ databases">
        <authorList>
            <person name="Gao J."/>
            <person name="Sun J."/>
        </authorList>
    </citation>
    <scope>NUCLEOTIDE SEQUENCE [LARGE SCALE GENOMIC DNA]</scope>
    <source>
        <strain evidence="2 3">7124</strain>
    </source>
</reference>
<dbReference type="GO" id="GO:0006629">
    <property type="term" value="P:lipid metabolic process"/>
    <property type="evidence" value="ECO:0007669"/>
    <property type="project" value="InterPro"/>
</dbReference>
<evidence type="ECO:0000313" key="3">
    <source>
        <dbReference type="Proteomes" id="UP000480151"/>
    </source>
</evidence>
<dbReference type="GO" id="GO:0008081">
    <property type="term" value="F:phosphoric diester hydrolase activity"/>
    <property type="evidence" value="ECO:0007669"/>
    <property type="project" value="InterPro"/>
</dbReference>
<dbReference type="Gene3D" id="3.20.20.190">
    <property type="entry name" value="Phosphatidylinositol (PI) phosphodiesterase"/>
    <property type="match status" value="1"/>
</dbReference>
<keyword evidence="3" id="KW-1185">Reference proteome</keyword>
<dbReference type="RefSeq" id="WP_165096577.1">
    <property type="nucleotide sequence ID" value="NZ_JAAKGU010000002.1"/>
</dbReference>
<feature type="domain" description="GP-PDE" evidence="1">
    <location>
        <begin position="7"/>
        <end position="71"/>
    </location>
</feature>
<dbReference type="Proteomes" id="UP000480151">
    <property type="component" value="Unassembled WGS sequence"/>
</dbReference>
<accession>A0A6M1PIM1</accession>
<name>A0A6M1PIM1_9BACL</name>
<sequence length="98" mass="10865">MYDSPDSDKEDIEFVQKTNVDITMPADRASAGFVGRLKDAGARVYVHTVNDMKGIRRLHRLGVDGFYTDFISENEVKTSGDCVSLFGGNRVGEPSFML</sequence>
<dbReference type="SUPFAM" id="SSF51695">
    <property type="entry name" value="PLC-like phosphodiesterases"/>
    <property type="match status" value="1"/>
</dbReference>
<evidence type="ECO:0000313" key="2">
    <source>
        <dbReference type="EMBL" id="NGM82394.1"/>
    </source>
</evidence>
<protein>
    <recommendedName>
        <fullName evidence="1">GP-PDE domain-containing protein</fullName>
    </recommendedName>
</protein>
<gene>
    <name evidence="2" type="ORF">G5B47_08190</name>
</gene>
<comment type="caution">
    <text evidence="2">The sequence shown here is derived from an EMBL/GenBank/DDBJ whole genome shotgun (WGS) entry which is preliminary data.</text>
</comment>
<organism evidence="2 3">
    <name type="scientific">Paenibacillus apii</name>
    <dbReference type="NCBI Taxonomy" id="1850370"/>
    <lineage>
        <taxon>Bacteria</taxon>
        <taxon>Bacillati</taxon>
        <taxon>Bacillota</taxon>
        <taxon>Bacilli</taxon>
        <taxon>Bacillales</taxon>
        <taxon>Paenibacillaceae</taxon>
        <taxon>Paenibacillus</taxon>
    </lineage>
</organism>